<dbReference type="EMBL" id="KY052832">
    <property type="protein sequence ID" value="ASF00394.1"/>
    <property type="molecule type" value="Genomic_DNA"/>
</dbReference>
<accession>A0A218MM89</accession>
<evidence type="ECO:0008006" key="2">
    <source>
        <dbReference type="Google" id="ProtNLM"/>
    </source>
</evidence>
<proteinExistence type="predicted"/>
<sequence length="136" mass="16259">MTLFDWLKELTGKKRDWGSFTDKEKESFNPYMVNRFISMHQPFAELANYVQTIPYTEKEKYYRVYCGLLPKQNVWLKYIKSSMKQPNKKLLETIASLYEISTAQAVDWVNILDKKYIKEALLQQGLQKDEIKELFK</sequence>
<reference evidence="1" key="2">
    <citation type="journal article" date="2017" name="Nat. Commun.">
        <title>Single-virus genomics reveals hidden cosmopolitan and abundant viruses.</title>
        <authorList>
            <person name="Martinez-Hernandez F."/>
            <person name="Fornas O."/>
            <person name="Lluesma Gomez M."/>
            <person name="Bolduc B."/>
            <person name="de la Cruz Pena M.J."/>
            <person name="Martinez J.M."/>
            <person name="Anton J."/>
            <person name="Gasol J.M."/>
            <person name="Rosselli R."/>
            <person name="Rodriguez-Valera F."/>
            <person name="Sullivan M.B."/>
            <person name="Acinas S.G."/>
            <person name="Martinez-Garcia M."/>
        </authorList>
    </citation>
    <scope>NUCLEOTIDE SEQUENCE</scope>
</reference>
<reference evidence="1" key="1">
    <citation type="submission" date="2016-10" db="EMBL/GenBank/DDBJ databases">
        <authorList>
            <person name="Varghese N."/>
        </authorList>
    </citation>
    <scope>NUCLEOTIDE SEQUENCE</scope>
</reference>
<protein>
    <recommendedName>
        <fullName evidence="2">Clamp loader subunit</fullName>
    </recommendedName>
</protein>
<name>A0A218MM89_9VIRU</name>
<organism evidence="1">
    <name type="scientific">uncultured virus</name>
    <dbReference type="NCBI Taxonomy" id="340016"/>
    <lineage>
        <taxon>Viruses</taxon>
        <taxon>environmental samples</taxon>
    </lineage>
</organism>
<evidence type="ECO:0000313" key="1">
    <source>
        <dbReference type="EMBL" id="ASF00394.1"/>
    </source>
</evidence>